<dbReference type="SMART" id="SM00355">
    <property type="entry name" value="ZnF_C2H2"/>
    <property type="match status" value="2"/>
</dbReference>
<dbReference type="Gene3D" id="3.30.710.10">
    <property type="entry name" value="Potassium Channel Kv1.1, Chain A"/>
    <property type="match status" value="1"/>
</dbReference>
<dbReference type="Pfam" id="PF00096">
    <property type="entry name" value="zf-C2H2"/>
    <property type="match status" value="1"/>
</dbReference>
<dbReference type="InterPro" id="IPR051095">
    <property type="entry name" value="Dros_DevTransReg"/>
</dbReference>
<dbReference type="FunFam" id="3.30.160.60:FF:001818">
    <property type="entry name" value="GDNF-inducible zinc finger protein 1 isoform X1"/>
    <property type="match status" value="1"/>
</dbReference>
<evidence type="ECO:0000256" key="2">
    <source>
        <dbReference type="PROSITE-ProRule" id="PRU00042"/>
    </source>
</evidence>
<keyword evidence="7" id="KW-1185">Reference proteome</keyword>
<dbReference type="InterPro" id="IPR000210">
    <property type="entry name" value="BTB/POZ_dom"/>
</dbReference>
<dbReference type="EMBL" id="JAWZYT010001387">
    <property type="protein sequence ID" value="KAK4312682.1"/>
    <property type="molecule type" value="Genomic_DNA"/>
</dbReference>
<dbReference type="GO" id="GO:0006357">
    <property type="term" value="P:regulation of transcription by RNA polymerase II"/>
    <property type="evidence" value="ECO:0007669"/>
    <property type="project" value="TreeGrafter"/>
</dbReference>
<evidence type="ECO:0000259" key="5">
    <source>
        <dbReference type="PROSITE" id="PS50157"/>
    </source>
</evidence>
<dbReference type="GO" id="GO:0048666">
    <property type="term" value="P:neuron development"/>
    <property type="evidence" value="ECO:0007669"/>
    <property type="project" value="UniProtKB-ARBA"/>
</dbReference>
<dbReference type="GO" id="GO:0008270">
    <property type="term" value="F:zinc ion binding"/>
    <property type="evidence" value="ECO:0007669"/>
    <property type="project" value="UniProtKB-KW"/>
</dbReference>
<dbReference type="GO" id="GO:0003006">
    <property type="term" value="P:developmental process involved in reproduction"/>
    <property type="evidence" value="ECO:0007669"/>
    <property type="project" value="UniProtKB-ARBA"/>
</dbReference>
<dbReference type="SUPFAM" id="SSF54695">
    <property type="entry name" value="POZ domain"/>
    <property type="match status" value="1"/>
</dbReference>
<evidence type="ECO:0000256" key="3">
    <source>
        <dbReference type="SAM" id="MobiDB-lite"/>
    </source>
</evidence>
<dbReference type="InterPro" id="IPR013087">
    <property type="entry name" value="Znf_C2H2_type"/>
</dbReference>
<dbReference type="GO" id="GO:0048513">
    <property type="term" value="P:animal organ development"/>
    <property type="evidence" value="ECO:0007669"/>
    <property type="project" value="UniProtKB-ARBA"/>
</dbReference>
<organism evidence="6 7">
    <name type="scientific">Petrolisthes manimaculis</name>
    <dbReference type="NCBI Taxonomy" id="1843537"/>
    <lineage>
        <taxon>Eukaryota</taxon>
        <taxon>Metazoa</taxon>
        <taxon>Ecdysozoa</taxon>
        <taxon>Arthropoda</taxon>
        <taxon>Crustacea</taxon>
        <taxon>Multicrustacea</taxon>
        <taxon>Malacostraca</taxon>
        <taxon>Eumalacostraca</taxon>
        <taxon>Eucarida</taxon>
        <taxon>Decapoda</taxon>
        <taxon>Pleocyemata</taxon>
        <taxon>Anomura</taxon>
        <taxon>Galatheoidea</taxon>
        <taxon>Porcellanidae</taxon>
        <taxon>Petrolisthes</taxon>
    </lineage>
</organism>
<feature type="domain" description="BTB" evidence="4">
    <location>
        <begin position="42"/>
        <end position="107"/>
    </location>
</feature>
<dbReference type="PANTHER" id="PTHR23110:SF99">
    <property type="entry name" value="BROAD-COMPLEX CORE PROTEIN ISOFORM 6"/>
    <property type="match status" value="1"/>
</dbReference>
<dbReference type="Pfam" id="PF00651">
    <property type="entry name" value="BTB"/>
    <property type="match status" value="1"/>
</dbReference>
<dbReference type="SUPFAM" id="SSF57667">
    <property type="entry name" value="beta-beta-alpha zinc fingers"/>
    <property type="match status" value="1"/>
</dbReference>
<evidence type="ECO:0000259" key="4">
    <source>
        <dbReference type="PROSITE" id="PS50097"/>
    </source>
</evidence>
<feature type="domain" description="C2H2-type" evidence="5">
    <location>
        <begin position="422"/>
        <end position="449"/>
    </location>
</feature>
<proteinExistence type="predicted"/>
<dbReference type="SMART" id="SM00225">
    <property type="entry name" value="BTB"/>
    <property type="match status" value="1"/>
</dbReference>
<reference evidence="6" key="1">
    <citation type="submission" date="2023-11" db="EMBL/GenBank/DDBJ databases">
        <title>Genome assemblies of two species of porcelain crab, Petrolisthes cinctipes and Petrolisthes manimaculis (Anomura: Porcellanidae).</title>
        <authorList>
            <person name="Angst P."/>
        </authorList>
    </citation>
    <scope>NUCLEOTIDE SEQUENCE</scope>
    <source>
        <strain evidence="6">PB745_02</strain>
        <tissue evidence="6">Gill</tissue>
    </source>
</reference>
<dbReference type="InterPro" id="IPR011333">
    <property type="entry name" value="SKP1/BTB/POZ_sf"/>
</dbReference>
<keyword evidence="2" id="KW-0863">Zinc-finger</keyword>
<name>A0AAE1PTG4_9EUCA</name>
<gene>
    <name evidence="6" type="ORF">Pmani_015916</name>
</gene>
<evidence type="ECO:0000313" key="7">
    <source>
        <dbReference type="Proteomes" id="UP001292094"/>
    </source>
</evidence>
<keyword evidence="2" id="KW-0862">Zinc</keyword>
<sequence length="504" mass="56523">MKATDPKHRKRSYYNYLNNGSRSISIEMEQPSDGLRTKGNYTDVTLACEGKFYPVHKLVLSTCSEYFSEIFERTPCKNPVIVLKDILCQDLEFLLDYMYIGEVNVRQNDLSSLIKAAECLKIKGLAVPDDDPKYQSNSKCHGVGNTRQQRYTDSGERISPPPTKRKRTEERRASSSLSQEPTTEEQPTTTVVVAAPSGDSRANESNSNSVQDQDKQIHPTQQEKDDPHFVEGESEVDGEESTPLPHIKVEQELEYQDHYDPSMQHSAAQSNFDGEQYMHNSEKREGGKVESEEDGVMGDDLGGVNFSNMLQSTLAGTDGVDPHTGLPTHINLEGWDGGTGTTRPLASQHPLTQQQQQKAAAAALGLLHSSGDSEPPLRILPHQHGGTRASHFPHQNIMVGEGLLPGEYLQQKDKPQRERGGYVCQFCGRDFSHRTNLQAHLRIHTGEKPFHCLYCPYRTALKGNLKMHTISKHKVDWKSIKDLVRPIGDEKPPNWNIPREEEVT</sequence>
<evidence type="ECO:0000256" key="1">
    <source>
        <dbReference type="ARBA" id="ARBA00023242"/>
    </source>
</evidence>
<feature type="region of interest" description="Disordered" evidence="3">
    <location>
        <begin position="131"/>
        <end position="245"/>
    </location>
</feature>
<protein>
    <submittedName>
        <fullName evidence="6">Uncharacterized protein</fullName>
    </submittedName>
</protein>
<dbReference type="GO" id="GO:0005634">
    <property type="term" value="C:nucleus"/>
    <property type="evidence" value="ECO:0007669"/>
    <property type="project" value="TreeGrafter"/>
</dbReference>
<evidence type="ECO:0000313" key="6">
    <source>
        <dbReference type="EMBL" id="KAK4312682.1"/>
    </source>
</evidence>
<dbReference type="InterPro" id="IPR036236">
    <property type="entry name" value="Znf_C2H2_sf"/>
</dbReference>
<dbReference type="PROSITE" id="PS50097">
    <property type="entry name" value="BTB"/>
    <property type="match status" value="1"/>
</dbReference>
<dbReference type="PROSITE" id="PS00028">
    <property type="entry name" value="ZINC_FINGER_C2H2_1"/>
    <property type="match status" value="1"/>
</dbReference>
<comment type="caution">
    <text evidence="6">The sequence shown here is derived from an EMBL/GenBank/DDBJ whole genome shotgun (WGS) entry which is preliminary data.</text>
</comment>
<keyword evidence="1" id="KW-0539">Nucleus</keyword>
<dbReference type="Proteomes" id="UP001292094">
    <property type="component" value="Unassembled WGS sequence"/>
</dbReference>
<feature type="compositionally biased region" description="Low complexity" evidence="3">
    <location>
        <begin position="179"/>
        <end position="196"/>
    </location>
</feature>
<accession>A0AAE1PTG4</accession>
<feature type="compositionally biased region" description="Polar residues" evidence="3">
    <location>
        <begin position="134"/>
        <end position="152"/>
    </location>
</feature>
<dbReference type="AlphaFoldDB" id="A0AAE1PTG4"/>
<dbReference type="CDD" id="cd18315">
    <property type="entry name" value="BTB_POZ_BAB-like"/>
    <property type="match status" value="1"/>
</dbReference>
<feature type="compositionally biased region" description="Basic and acidic residues" evidence="3">
    <location>
        <begin position="212"/>
        <end position="231"/>
    </location>
</feature>
<dbReference type="PROSITE" id="PS50157">
    <property type="entry name" value="ZINC_FINGER_C2H2_2"/>
    <property type="match status" value="1"/>
</dbReference>
<dbReference type="PANTHER" id="PTHR23110">
    <property type="entry name" value="BTB DOMAIN TRANSCRIPTION FACTOR"/>
    <property type="match status" value="1"/>
</dbReference>
<dbReference type="Gene3D" id="3.30.160.60">
    <property type="entry name" value="Classic Zinc Finger"/>
    <property type="match status" value="2"/>
</dbReference>
<keyword evidence="2" id="KW-0479">Metal-binding</keyword>